<evidence type="ECO:0000313" key="1">
    <source>
        <dbReference type="EMBL" id="KAE8238430.1"/>
    </source>
</evidence>
<comment type="caution">
    <text evidence="1">The sequence shown here is derived from an EMBL/GenBank/DDBJ whole genome shotgun (WGS) entry which is preliminary data.</text>
</comment>
<dbReference type="AlphaFoldDB" id="A0A8T8SEE5"/>
<proteinExistence type="predicted"/>
<dbReference type="EMBL" id="LWDD02002999">
    <property type="protein sequence ID" value="KAE8238430.1"/>
    <property type="molecule type" value="Genomic_DNA"/>
</dbReference>
<accession>A0A8T8SEE5</accession>
<gene>
    <name evidence="1" type="ORF">A4X03_0g8863</name>
</gene>
<reference evidence="1" key="1">
    <citation type="submission" date="2016-04" db="EMBL/GenBank/DDBJ databases">
        <authorList>
            <person name="Nguyen H.D."/>
            <person name="Kesanakurti P."/>
            <person name="Cullis J."/>
            <person name="Levesque C.A."/>
            <person name="Hambleton S."/>
        </authorList>
    </citation>
    <scope>NUCLEOTIDE SEQUENCE</scope>
    <source>
        <strain evidence="1">DAOMC 238032</strain>
    </source>
</reference>
<protein>
    <submittedName>
        <fullName evidence="1">Uncharacterized protein</fullName>
    </submittedName>
</protein>
<name>A0A8T8SEE5_9BASI</name>
<evidence type="ECO:0000313" key="2">
    <source>
        <dbReference type="Proteomes" id="UP000077671"/>
    </source>
</evidence>
<reference evidence="1" key="2">
    <citation type="journal article" date="2019" name="IMA Fungus">
        <title>Genome sequencing and comparison of five Tilletia species to identify candidate genes for the detection of regulated species infecting wheat.</title>
        <authorList>
            <person name="Nguyen H.D.T."/>
            <person name="Sultana T."/>
            <person name="Kesanakurti P."/>
            <person name="Hambleton S."/>
        </authorList>
    </citation>
    <scope>NUCLEOTIDE SEQUENCE</scope>
    <source>
        <strain evidence="1">DAOMC 238032</strain>
    </source>
</reference>
<dbReference type="Proteomes" id="UP000077671">
    <property type="component" value="Unassembled WGS sequence"/>
</dbReference>
<organism evidence="1 2">
    <name type="scientific">Tilletia caries</name>
    <name type="common">wheat bunt fungus</name>
    <dbReference type="NCBI Taxonomy" id="13290"/>
    <lineage>
        <taxon>Eukaryota</taxon>
        <taxon>Fungi</taxon>
        <taxon>Dikarya</taxon>
        <taxon>Basidiomycota</taxon>
        <taxon>Ustilaginomycotina</taxon>
        <taxon>Exobasidiomycetes</taxon>
        <taxon>Tilletiales</taxon>
        <taxon>Tilletiaceae</taxon>
        <taxon>Tilletia</taxon>
    </lineage>
</organism>
<sequence>MLAKQLSNILTELCLRSDVTTDTPLDMDQRFESLREYGRMPRGRENRGRALTNEEIVAALLGLVAAQPSWAGHVVAIIAKLKPVGGKADAFGGPTTLTDALGYILADKATRDGIVAVRLSVAEIGTNCNGLAVITYEHDGARRQISFVRDDAVSLLQPGSESQFDPELRNSPVSRELVFNRRFFERLVREIDEARASIPADRGWRGI</sequence>